<keyword evidence="8 17" id="KW-0028">Amino-acid biosynthesis</keyword>
<dbReference type="InterPro" id="IPR043131">
    <property type="entry name" value="BCAT-like_N"/>
</dbReference>
<keyword evidence="11 17" id="KW-0100">Branched-chain amino acid biosynthesis</keyword>
<dbReference type="InterPro" id="IPR018300">
    <property type="entry name" value="Aminotrans_IV_CS"/>
</dbReference>
<comment type="catalytic activity">
    <reaction evidence="12 17">
        <text>L-valine + 2-oxoglutarate = 3-methyl-2-oxobutanoate + L-glutamate</text>
        <dbReference type="Rhea" id="RHEA:24813"/>
        <dbReference type="ChEBI" id="CHEBI:11851"/>
        <dbReference type="ChEBI" id="CHEBI:16810"/>
        <dbReference type="ChEBI" id="CHEBI:29985"/>
        <dbReference type="ChEBI" id="CHEBI:57762"/>
        <dbReference type="EC" id="2.6.1.42"/>
    </reaction>
</comment>
<dbReference type="SUPFAM" id="SSF56752">
    <property type="entry name" value="D-aminoacid aminotransferase-like PLP-dependent enzymes"/>
    <property type="match status" value="1"/>
</dbReference>
<dbReference type="EMBL" id="SOBG01000001">
    <property type="protein sequence ID" value="TDT72300.1"/>
    <property type="molecule type" value="Genomic_DNA"/>
</dbReference>
<comment type="cofactor">
    <cofactor evidence="1 16">
        <name>pyridoxal 5'-phosphate</name>
        <dbReference type="ChEBI" id="CHEBI:597326"/>
    </cofactor>
</comment>
<dbReference type="Gene3D" id="3.30.470.10">
    <property type="match status" value="1"/>
</dbReference>
<evidence type="ECO:0000256" key="5">
    <source>
        <dbReference type="ARBA" id="ARBA00005072"/>
    </source>
</evidence>
<keyword evidence="7 17" id="KW-0032">Aminotransferase</keyword>
<dbReference type="InterPro" id="IPR043132">
    <property type="entry name" value="BCAT-like_C"/>
</dbReference>
<evidence type="ECO:0000256" key="8">
    <source>
        <dbReference type="ARBA" id="ARBA00022605"/>
    </source>
</evidence>
<dbReference type="GO" id="GO:0005829">
    <property type="term" value="C:cytosol"/>
    <property type="evidence" value="ECO:0007669"/>
    <property type="project" value="TreeGrafter"/>
</dbReference>
<dbReference type="NCBIfam" id="TIGR01122">
    <property type="entry name" value="ilvE_I"/>
    <property type="match status" value="1"/>
</dbReference>
<dbReference type="RefSeq" id="WP_134111840.1">
    <property type="nucleotide sequence ID" value="NZ_SOBG01000001.1"/>
</dbReference>
<comment type="pathway">
    <text evidence="3 17">Amino-acid biosynthesis; L-isoleucine biosynthesis; L-isoleucine from 2-oxobutanoate: step 4/4.</text>
</comment>
<evidence type="ECO:0000256" key="14">
    <source>
        <dbReference type="ARBA" id="ARBA00049229"/>
    </source>
</evidence>
<evidence type="ECO:0000256" key="2">
    <source>
        <dbReference type="ARBA" id="ARBA00003109"/>
    </source>
</evidence>
<dbReference type="Proteomes" id="UP000294678">
    <property type="component" value="Unassembled WGS sequence"/>
</dbReference>
<keyword evidence="9 17" id="KW-0808">Transferase</keyword>
<dbReference type="EC" id="2.6.1.42" evidence="17"/>
<dbReference type="FunFam" id="3.20.10.10:FF:000001">
    <property type="entry name" value="Branched-chain-amino-acid aminotransferase"/>
    <property type="match status" value="1"/>
</dbReference>
<evidence type="ECO:0000313" key="19">
    <source>
        <dbReference type="Proteomes" id="UP000294678"/>
    </source>
</evidence>
<dbReference type="GO" id="GO:0004084">
    <property type="term" value="F:branched-chain-amino-acid transaminase activity"/>
    <property type="evidence" value="ECO:0007669"/>
    <property type="project" value="UniProtKB-EC"/>
</dbReference>
<name>A0AA46E0A5_9FUSO</name>
<dbReference type="InterPro" id="IPR033939">
    <property type="entry name" value="BCAT_family"/>
</dbReference>
<evidence type="ECO:0000256" key="3">
    <source>
        <dbReference type="ARBA" id="ARBA00004824"/>
    </source>
</evidence>
<dbReference type="InterPro" id="IPR050571">
    <property type="entry name" value="Class-IV_PLP-Dep_Aminotrnsfr"/>
</dbReference>
<evidence type="ECO:0000313" key="18">
    <source>
        <dbReference type="EMBL" id="TDT72300.1"/>
    </source>
</evidence>
<dbReference type="GO" id="GO:0008652">
    <property type="term" value="P:amino acid biosynthetic process"/>
    <property type="evidence" value="ECO:0007669"/>
    <property type="project" value="UniProtKB-KW"/>
</dbReference>
<comment type="pathway">
    <text evidence="4 17">Amino-acid biosynthesis; L-valine biosynthesis; L-valine from pyruvate: step 4/4.</text>
</comment>
<evidence type="ECO:0000256" key="1">
    <source>
        <dbReference type="ARBA" id="ARBA00001933"/>
    </source>
</evidence>
<comment type="similarity">
    <text evidence="6 15">Belongs to the class-IV pyridoxal-phosphate-dependent aminotransferase family.</text>
</comment>
<evidence type="ECO:0000256" key="10">
    <source>
        <dbReference type="ARBA" id="ARBA00022898"/>
    </source>
</evidence>
<dbReference type="GO" id="GO:0009082">
    <property type="term" value="P:branched-chain amino acid biosynthetic process"/>
    <property type="evidence" value="ECO:0007669"/>
    <property type="project" value="UniProtKB-KW"/>
</dbReference>
<dbReference type="InterPro" id="IPR001544">
    <property type="entry name" value="Aminotrans_IV"/>
</dbReference>
<evidence type="ECO:0000256" key="16">
    <source>
        <dbReference type="RuleBase" id="RU004516"/>
    </source>
</evidence>
<dbReference type="InterPro" id="IPR005785">
    <property type="entry name" value="B_amino_transI"/>
</dbReference>
<evidence type="ECO:0000256" key="15">
    <source>
        <dbReference type="RuleBase" id="RU004106"/>
    </source>
</evidence>
<dbReference type="PANTHER" id="PTHR42743">
    <property type="entry name" value="AMINO-ACID AMINOTRANSFERASE"/>
    <property type="match status" value="1"/>
</dbReference>
<reference evidence="18 19" key="1">
    <citation type="submission" date="2019-03" db="EMBL/GenBank/DDBJ databases">
        <title>Genomic Encyclopedia of Type Strains, Phase IV (KMG-IV): sequencing the most valuable type-strain genomes for metagenomic binning, comparative biology and taxonomic classification.</title>
        <authorList>
            <person name="Goeker M."/>
        </authorList>
    </citation>
    <scope>NUCLEOTIDE SEQUENCE [LARGE SCALE GENOMIC DNA]</scope>
    <source>
        <strain evidence="18 19">DSM 100055</strain>
    </source>
</reference>
<keyword evidence="10 16" id="KW-0663">Pyridoxal phosphate</keyword>
<comment type="pathway">
    <text evidence="5 17">Amino-acid biosynthesis; L-leucine biosynthesis; L-leucine from 3-methyl-2-oxobutanoate: step 4/4.</text>
</comment>
<evidence type="ECO:0000256" key="7">
    <source>
        <dbReference type="ARBA" id="ARBA00022576"/>
    </source>
</evidence>
<dbReference type="PROSITE" id="PS00770">
    <property type="entry name" value="AA_TRANSFER_CLASS_4"/>
    <property type="match status" value="1"/>
</dbReference>
<dbReference type="CDD" id="cd01557">
    <property type="entry name" value="BCAT_beta_family"/>
    <property type="match status" value="1"/>
</dbReference>
<accession>A0AA46E0A5</accession>
<gene>
    <name evidence="17" type="primary">ilvE</name>
    <name evidence="18" type="ORF">EV215_0088</name>
</gene>
<evidence type="ECO:0000256" key="13">
    <source>
        <dbReference type="ARBA" id="ARBA00048798"/>
    </source>
</evidence>
<comment type="catalytic activity">
    <reaction evidence="13 17">
        <text>L-isoleucine + 2-oxoglutarate = (S)-3-methyl-2-oxopentanoate + L-glutamate</text>
        <dbReference type="Rhea" id="RHEA:24801"/>
        <dbReference type="ChEBI" id="CHEBI:16810"/>
        <dbReference type="ChEBI" id="CHEBI:29985"/>
        <dbReference type="ChEBI" id="CHEBI:35146"/>
        <dbReference type="ChEBI" id="CHEBI:58045"/>
        <dbReference type="EC" id="2.6.1.42"/>
    </reaction>
</comment>
<dbReference type="PANTHER" id="PTHR42743:SF11">
    <property type="entry name" value="AMINODEOXYCHORISMATE LYASE"/>
    <property type="match status" value="1"/>
</dbReference>
<proteinExistence type="inferred from homology"/>
<dbReference type="NCBIfam" id="NF005146">
    <property type="entry name" value="PRK06606.1"/>
    <property type="match status" value="1"/>
</dbReference>
<evidence type="ECO:0000256" key="9">
    <source>
        <dbReference type="ARBA" id="ARBA00022679"/>
    </source>
</evidence>
<dbReference type="Gene3D" id="3.20.10.10">
    <property type="entry name" value="D-amino Acid Aminotransferase, subunit A, domain 2"/>
    <property type="match status" value="1"/>
</dbReference>
<protein>
    <recommendedName>
        <fullName evidence="17">Branched-chain-amino-acid aminotransferase</fullName>
        <shortName evidence="17">BCAT</shortName>
        <ecNumber evidence="17">2.6.1.42</ecNumber>
    </recommendedName>
</protein>
<dbReference type="Pfam" id="PF01063">
    <property type="entry name" value="Aminotran_4"/>
    <property type="match status" value="1"/>
</dbReference>
<comment type="caution">
    <text evidence="18">The sequence shown here is derived from an EMBL/GenBank/DDBJ whole genome shotgun (WGS) entry which is preliminary data.</text>
</comment>
<evidence type="ECO:0000256" key="17">
    <source>
        <dbReference type="RuleBase" id="RU364094"/>
    </source>
</evidence>
<sequence length="304" mass="34159">MVDTQKIWMNGNLIDHDDAKVHVLAHALHYGTSFFEGIRAYETKKGTAIFRLDEHIDRLFNSCKIYRTDVPYSKEEVKQAIIDTIKANNLKAGYIRPLIYRGYNVLGVNPVKCPVEVMIAVWPWGAYLGEEALRNGIKAQISSWRRLAPNTMPTMAKAGGNYLSSQLIKMEALENGYDEGIALDYSGNVSEGSGENLFAILDDVIYTPPIGSSALVGITRDTIIKIAKNLGYEIKEQVIPREFLYIADEVFLTGTAAEVTPVDTIDNIKIGKGKKTITHKIQDEYFKLVKGELIYDEKWLTYVK</sequence>
<dbReference type="InterPro" id="IPR036038">
    <property type="entry name" value="Aminotransferase-like"/>
</dbReference>
<comment type="function">
    <text evidence="2 17">Acts on leucine, isoleucine and valine.</text>
</comment>
<evidence type="ECO:0000256" key="12">
    <source>
        <dbReference type="ARBA" id="ARBA00048212"/>
    </source>
</evidence>
<dbReference type="AlphaFoldDB" id="A0AA46E0A5"/>
<organism evidence="18 19">
    <name type="scientific">Hypnocyclicus thermotrophus</name>
    <dbReference type="NCBI Taxonomy" id="1627895"/>
    <lineage>
        <taxon>Bacteria</taxon>
        <taxon>Fusobacteriati</taxon>
        <taxon>Fusobacteriota</taxon>
        <taxon>Fusobacteriia</taxon>
        <taxon>Fusobacteriales</taxon>
        <taxon>Fusobacteriaceae</taxon>
        <taxon>Hypnocyclicus</taxon>
    </lineage>
</organism>
<comment type="catalytic activity">
    <reaction evidence="14 17">
        <text>L-leucine + 2-oxoglutarate = 4-methyl-2-oxopentanoate + L-glutamate</text>
        <dbReference type="Rhea" id="RHEA:18321"/>
        <dbReference type="ChEBI" id="CHEBI:16810"/>
        <dbReference type="ChEBI" id="CHEBI:17865"/>
        <dbReference type="ChEBI" id="CHEBI:29985"/>
        <dbReference type="ChEBI" id="CHEBI:57427"/>
        <dbReference type="EC" id="2.6.1.42"/>
    </reaction>
</comment>
<evidence type="ECO:0000256" key="4">
    <source>
        <dbReference type="ARBA" id="ARBA00004931"/>
    </source>
</evidence>
<keyword evidence="19" id="KW-1185">Reference proteome</keyword>
<evidence type="ECO:0000256" key="6">
    <source>
        <dbReference type="ARBA" id="ARBA00009320"/>
    </source>
</evidence>
<evidence type="ECO:0000256" key="11">
    <source>
        <dbReference type="ARBA" id="ARBA00023304"/>
    </source>
</evidence>